<proteinExistence type="predicted"/>
<evidence type="ECO:0000313" key="1">
    <source>
        <dbReference type="EMBL" id="MBX44236.1"/>
    </source>
</evidence>
<accession>A0A2P2NP22</accession>
<dbReference type="AlphaFoldDB" id="A0A2P2NP22"/>
<name>A0A2P2NP22_RHIMU</name>
<dbReference type="EMBL" id="GGEC01063752">
    <property type="protein sequence ID" value="MBX44236.1"/>
    <property type="molecule type" value="Transcribed_RNA"/>
</dbReference>
<protein>
    <submittedName>
        <fullName evidence="1">Uncharacterized protein</fullName>
    </submittedName>
</protein>
<reference evidence="1" key="1">
    <citation type="submission" date="2018-02" db="EMBL/GenBank/DDBJ databases">
        <title>Rhizophora mucronata_Transcriptome.</title>
        <authorList>
            <person name="Meera S.P."/>
            <person name="Sreeshan A."/>
            <person name="Augustine A."/>
        </authorList>
    </citation>
    <scope>NUCLEOTIDE SEQUENCE</scope>
    <source>
        <tissue evidence="1">Leaf</tissue>
    </source>
</reference>
<organism evidence="1">
    <name type="scientific">Rhizophora mucronata</name>
    <name type="common">Asiatic mangrove</name>
    <dbReference type="NCBI Taxonomy" id="61149"/>
    <lineage>
        <taxon>Eukaryota</taxon>
        <taxon>Viridiplantae</taxon>
        <taxon>Streptophyta</taxon>
        <taxon>Embryophyta</taxon>
        <taxon>Tracheophyta</taxon>
        <taxon>Spermatophyta</taxon>
        <taxon>Magnoliopsida</taxon>
        <taxon>eudicotyledons</taxon>
        <taxon>Gunneridae</taxon>
        <taxon>Pentapetalae</taxon>
        <taxon>rosids</taxon>
        <taxon>fabids</taxon>
        <taxon>Malpighiales</taxon>
        <taxon>Rhizophoraceae</taxon>
        <taxon>Rhizophora</taxon>
    </lineage>
</organism>
<sequence length="39" mass="4514">MRSQGGSLIKETAAATKKLRMQRKRENLDQMIILLLKEN</sequence>